<dbReference type="GO" id="GO:0006002">
    <property type="term" value="P:fructose 6-phosphate metabolic process"/>
    <property type="evidence" value="ECO:0007669"/>
    <property type="project" value="TreeGrafter"/>
</dbReference>
<gene>
    <name evidence="7" type="primary">fbp</name>
    <name evidence="11" type="ORF">E4191_00805</name>
</gene>
<evidence type="ECO:0000256" key="8">
    <source>
        <dbReference type="RuleBase" id="RU000508"/>
    </source>
</evidence>
<dbReference type="Gene3D" id="3.30.540.10">
    <property type="entry name" value="Fructose-1,6-Bisphosphatase, subunit A, domain 1"/>
    <property type="match status" value="1"/>
</dbReference>
<dbReference type="PIRSF" id="PIRSF000904">
    <property type="entry name" value="FBPtase_SBPase"/>
    <property type="match status" value="1"/>
</dbReference>
<dbReference type="InterPro" id="IPR000146">
    <property type="entry name" value="FBPase_class-1"/>
</dbReference>
<dbReference type="GO" id="GO:0006000">
    <property type="term" value="P:fructose metabolic process"/>
    <property type="evidence" value="ECO:0007669"/>
    <property type="project" value="TreeGrafter"/>
</dbReference>
<dbReference type="HAMAP" id="MF_01855">
    <property type="entry name" value="FBPase_class1"/>
    <property type="match status" value="1"/>
</dbReference>
<keyword evidence="5 7" id="KW-0119">Carbohydrate metabolism</keyword>
<dbReference type="GO" id="GO:0005986">
    <property type="term" value="P:sucrose biosynthetic process"/>
    <property type="evidence" value="ECO:0007669"/>
    <property type="project" value="TreeGrafter"/>
</dbReference>
<comment type="subunit">
    <text evidence="7">Homotetramer.</text>
</comment>
<dbReference type="InterPro" id="IPR044015">
    <property type="entry name" value="FBPase_C_dom"/>
</dbReference>
<dbReference type="Pfam" id="PF00316">
    <property type="entry name" value="FBPase"/>
    <property type="match status" value="1"/>
</dbReference>
<dbReference type="SUPFAM" id="SSF56655">
    <property type="entry name" value="Carbohydrate phosphatase"/>
    <property type="match status" value="1"/>
</dbReference>
<evidence type="ECO:0000256" key="2">
    <source>
        <dbReference type="ARBA" id="ARBA00010941"/>
    </source>
</evidence>
<dbReference type="GO" id="GO:0042132">
    <property type="term" value="F:fructose 1,6-bisphosphate 1-phosphatase activity"/>
    <property type="evidence" value="ECO:0007669"/>
    <property type="project" value="UniProtKB-UniRule"/>
</dbReference>
<evidence type="ECO:0000256" key="7">
    <source>
        <dbReference type="HAMAP-Rule" id="MF_01855"/>
    </source>
</evidence>
<comment type="similarity">
    <text evidence="2 7 8">Belongs to the FBPase class 1 family.</text>
</comment>
<proteinExistence type="inferred from homology"/>
<evidence type="ECO:0000313" key="11">
    <source>
        <dbReference type="EMBL" id="QBX33416.1"/>
    </source>
</evidence>
<comment type="caution">
    <text evidence="7">Lacks conserved residue(s) required for the propagation of feature annotation.</text>
</comment>
<reference evidence="12" key="1">
    <citation type="submission" date="2019-03" db="EMBL/GenBank/DDBJ databases">
        <authorList>
            <person name="Li J."/>
        </authorList>
    </citation>
    <scope>NUCLEOTIDE SEQUENCE [LARGE SCALE GENOMIC DNA]</scope>
    <source>
        <strain evidence="12">2251</strain>
    </source>
</reference>
<evidence type="ECO:0000256" key="1">
    <source>
        <dbReference type="ARBA" id="ARBA00001273"/>
    </source>
</evidence>
<organism evidence="11 12">
    <name type="scientific">Paracoccus liaowanqingii</name>
    <dbReference type="NCBI Taxonomy" id="2560053"/>
    <lineage>
        <taxon>Bacteria</taxon>
        <taxon>Pseudomonadati</taxon>
        <taxon>Pseudomonadota</taxon>
        <taxon>Alphaproteobacteria</taxon>
        <taxon>Rhodobacterales</taxon>
        <taxon>Paracoccaceae</taxon>
        <taxon>Paracoccus</taxon>
    </lineage>
</organism>
<dbReference type="GO" id="GO:0030388">
    <property type="term" value="P:fructose 1,6-bisphosphate metabolic process"/>
    <property type="evidence" value="ECO:0007669"/>
    <property type="project" value="TreeGrafter"/>
</dbReference>
<dbReference type="InterPro" id="IPR028343">
    <property type="entry name" value="FBPtase"/>
</dbReference>
<feature type="domain" description="Fructose-1-6-bisphosphatase class 1 C-terminal" evidence="10">
    <location>
        <begin position="176"/>
        <end position="308"/>
    </location>
</feature>
<dbReference type="Pfam" id="PF18913">
    <property type="entry name" value="FBPase_C"/>
    <property type="match status" value="1"/>
</dbReference>
<dbReference type="EC" id="3.1.3.11" evidence="7"/>
<dbReference type="PANTHER" id="PTHR11556:SF35">
    <property type="entry name" value="SEDOHEPTULOSE-1,7-BISPHOSPHATASE, CHLOROPLASTIC"/>
    <property type="match status" value="1"/>
</dbReference>
<dbReference type="GO" id="GO:0005829">
    <property type="term" value="C:cytosol"/>
    <property type="evidence" value="ECO:0007669"/>
    <property type="project" value="TreeGrafter"/>
</dbReference>
<sequence length="327" mass="34538">MSMTHLETRLIPARFQPVLEAIAQASVALSDRIRRGGEMAQGAATADAAAEALFTAALRGAGVRWLSTPRQPAPQVLQPDGALAMALDPLEGAPGIEADIPAGTIFAIFAAADTGQAADTGAASFLRPARDMLAAGYVLHGPRCCLVVSCGQGTQVHVLDPESRRFALAHARVALPPTAPEFAIDAANYRHWARPVRAYVDDCMAGTEGPRAREFSMRWTSSLVAEAHRILMRGGIFLDPAIARPGGDRGRLRLLHQAAPIAFLIEQAGGRATDGALPLLDAPIPALDARSPLVFGSADKVERVAGYHDLPEAEVSALFGHRGLFRA</sequence>
<comment type="pathway">
    <text evidence="6">Carbohydrate biosynthesis.</text>
</comment>
<evidence type="ECO:0000256" key="6">
    <source>
        <dbReference type="ARBA" id="ARBA00024331"/>
    </source>
</evidence>
<dbReference type="Gene3D" id="3.40.190.80">
    <property type="match status" value="1"/>
</dbReference>
<feature type="domain" description="Fructose-1-6-bisphosphatase class I N-terminal" evidence="9">
    <location>
        <begin position="49"/>
        <end position="170"/>
    </location>
</feature>
<keyword evidence="3 7" id="KW-0963">Cytoplasm</keyword>
<dbReference type="KEGG" id="plia:E4191_00805"/>
<comment type="subcellular location">
    <subcellularLocation>
        <location evidence="7">Cytoplasm</location>
    </subcellularLocation>
</comment>
<evidence type="ECO:0000259" key="10">
    <source>
        <dbReference type="Pfam" id="PF18913"/>
    </source>
</evidence>
<dbReference type="RefSeq" id="WP_135311715.1">
    <property type="nucleotide sequence ID" value="NZ_CP038439.1"/>
</dbReference>
<evidence type="ECO:0000256" key="4">
    <source>
        <dbReference type="ARBA" id="ARBA00022801"/>
    </source>
</evidence>
<evidence type="ECO:0000313" key="12">
    <source>
        <dbReference type="Proteomes" id="UP000296374"/>
    </source>
</evidence>
<evidence type="ECO:0000256" key="5">
    <source>
        <dbReference type="ARBA" id="ARBA00023277"/>
    </source>
</evidence>
<evidence type="ECO:0000259" key="9">
    <source>
        <dbReference type="Pfam" id="PF00316"/>
    </source>
</evidence>
<keyword evidence="4 7" id="KW-0378">Hydrolase</keyword>
<accession>A0A4V1BIJ9</accession>
<dbReference type="EMBL" id="CP038439">
    <property type="protein sequence ID" value="QBX33416.1"/>
    <property type="molecule type" value="Genomic_DNA"/>
</dbReference>
<dbReference type="InterPro" id="IPR033391">
    <property type="entry name" value="FBPase_N"/>
</dbReference>
<dbReference type="PRINTS" id="PR00115">
    <property type="entry name" value="F16BPHPHTASE"/>
</dbReference>
<dbReference type="PANTHER" id="PTHR11556">
    <property type="entry name" value="FRUCTOSE-1,6-BISPHOSPHATASE-RELATED"/>
    <property type="match status" value="1"/>
</dbReference>
<name>A0A4V1BIJ9_9RHOB</name>
<dbReference type="GO" id="GO:0006094">
    <property type="term" value="P:gluconeogenesis"/>
    <property type="evidence" value="ECO:0007669"/>
    <property type="project" value="UniProtKB-UniRule"/>
</dbReference>
<dbReference type="Proteomes" id="UP000296374">
    <property type="component" value="Chromosome"/>
</dbReference>
<evidence type="ECO:0000256" key="3">
    <source>
        <dbReference type="ARBA" id="ARBA00022490"/>
    </source>
</evidence>
<comment type="catalytic activity">
    <reaction evidence="1 7">
        <text>beta-D-fructose 1,6-bisphosphate + H2O = beta-D-fructose 6-phosphate + phosphate</text>
        <dbReference type="Rhea" id="RHEA:11064"/>
        <dbReference type="ChEBI" id="CHEBI:15377"/>
        <dbReference type="ChEBI" id="CHEBI:32966"/>
        <dbReference type="ChEBI" id="CHEBI:43474"/>
        <dbReference type="ChEBI" id="CHEBI:57634"/>
        <dbReference type="EC" id="3.1.3.11"/>
    </reaction>
</comment>
<dbReference type="AlphaFoldDB" id="A0A4V1BIJ9"/>
<protein>
    <recommendedName>
        <fullName evidence="7">Fructose-1,6-bisphosphatase class 1</fullName>
        <shortName evidence="7">FBPase class 1</shortName>
        <ecNumber evidence="7">3.1.3.11</ecNumber>
    </recommendedName>
    <alternativeName>
        <fullName evidence="7">D-fructose-1,6-bisphosphate 1-phosphohydrolase class 1</fullName>
    </alternativeName>
</protein>